<reference evidence="8" key="2">
    <citation type="submission" date="2020-05" db="EMBL/GenBank/DDBJ databases">
        <authorList>
            <person name="Kim H.-S."/>
            <person name="Proctor R.H."/>
            <person name="Brown D.W."/>
        </authorList>
    </citation>
    <scope>NUCLEOTIDE SEQUENCE</scope>
    <source>
        <strain evidence="8">NRRL 45417</strain>
    </source>
</reference>
<proteinExistence type="predicted"/>
<sequence>MHSEITCRLSCAPWTRLQQRLNGSCRVHHPGVQLLTAVVNLTEILESHSVCSFCQQKFTRRDALKRHWGICKVRLEAGLEIPLLPARRSRLKKPRACNRCVRLKRACNRGAPCSTCSAARNYECSYERVASSNSSEASQAETNSVSQQEISGGIEKATDAMPVISTDFIDYSPQWLQCESLPFTFPDLDVWNNIRGSGLHVDPCFGQTDPGRKLTLPFLKRFTDSSNIADGFDCGSLAQRRQLNEAFDDSFYQYLTSKTREIILRLFWSGWYPNSPIIHKPTFNVKAESPGLIASMAVLGACLSPDTDDCVRAMAWLTPVEEAVFADDILYDDSIVASPSLFGDEAIVSDKLKALHAAFFICIAQNWEGSKEGRQCVRKDRYSRVASIARSFGLYNLSLEKLDTTFPTQQKWARFILLESMIRPEHFSQPQSLNMFTIITALCCLVFQYQTTLVDASQVTPAATGLNRWIWLWQQGDHTVINPDDYLVENMWKRVGFMQHANEFYHLGCAMLERWKLTEQQIGDTLAALAVPLGLVQDNTKYDDGEMVQVKALIHDLENPRHRKGIPKSRTGCMTCRIRKIKCDEARPGCQRCISTGRKCVGYGDMDSVTRQALIIRERPPITRVLNNDLGIELSTQAFDYYRGHVSRQIGDTVDSDFWGNLVLRLAPTDPAIRHAISAISLMYAEKTKDARDTSPNYRPAIIEYNKAILAVRSWPLATESRVKPLLVCLLFVYEHQNAAKMHILQGRRLLANIKDYKTPQTDIIRQYLAPIYLRLAYVGHDRVDFPRHLLQMTTTPLKFASLADARCILYYLVDIGFTLIYEVKSYRSNGVKEETSDSKGDTLQSTQKQIIRELANWRHAFEAYLAFSDLDARDTRTAKLLTQRHCLMIVFLDSMVSGSDYVCDRNSLCEMSIATDCANFVVKYDNDVMQGPSFTFESEVVGPLF</sequence>
<evidence type="ECO:0000256" key="5">
    <source>
        <dbReference type="ARBA" id="ARBA00023163"/>
    </source>
</evidence>
<evidence type="ECO:0000256" key="1">
    <source>
        <dbReference type="ARBA" id="ARBA00022723"/>
    </source>
</evidence>
<protein>
    <recommendedName>
        <fullName evidence="7">Zn(2)-C6 fungal-type domain-containing protein</fullName>
    </recommendedName>
</protein>
<dbReference type="GO" id="GO:0000981">
    <property type="term" value="F:DNA-binding transcription factor activity, RNA polymerase II-specific"/>
    <property type="evidence" value="ECO:0007669"/>
    <property type="project" value="InterPro"/>
</dbReference>
<comment type="caution">
    <text evidence="8">The sequence shown here is derived from an EMBL/GenBank/DDBJ whole genome shotgun (WGS) entry which is preliminary data.</text>
</comment>
<reference evidence="8" key="1">
    <citation type="journal article" date="2020" name="BMC Genomics">
        <title>Correction to: Identification and distribution of gene clusters required for synthesis of sphingolipid metabolism inhibitors in diverse species of the filamentous fungus Fusarium.</title>
        <authorList>
            <person name="Kim H.S."/>
            <person name="Lohmar J.M."/>
            <person name="Busman M."/>
            <person name="Brown D.W."/>
            <person name="Naumann T.A."/>
            <person name="Divon H.H."/>
            <person name="Lysoe E."/>
            <person name="Uhlig S."/>
            <person name="Proctor R.H."/>
        </authorList>
    </citation>
    <scope>NUCLEOTIDE SEQUENCE</scope>
    <source>
        <strain evidence="8">NRRL 45417</strain>
    </source>
</reference>
<keyword evidence="2" id="KW-0862">Zinc</keyword>
<dbReference type="PANTHER" id="PTHR36206">
    <property type="entry name" value="ASPERCRYPTIN BIOSYNTHESIS CLUSTER-SPECIFIC TRANSCRIPTION REGULATOR ATNN-RELATED"/>
    <property type="match status" value="1"/>
</dbReference>
<gene>
    <name evidence="8" type="ORF">FGADI_3507</name>
</gene>
<dbReference type="EMBL" id="JABFAI010000077">
    <property type="protein sequence ID" value="KAF4956904.1"/>
    <property type="molecule type" value="Genomic_DNA"/>
</dbReference>
<keyword evidence="6" id="KW-0539">Nucleus</keyword>
<dbReference type="CDD" id="cd00067">
    <property type="entry name" value="GAL4"/>
    <property type="match status" value="1"/>
</dbReference>
<dbReference type="InterPro" id="IPR001138">
    <property type="entry name" value="Zn2Cys6_DnaBD"/>
</dbReference>
<dbReference type="OrthoDB" id="654211at2759"/>
<name>A0A8H4TFG8_9HYPO</name>
<dbReference type="GO" id="GO:0006351">
    <property type="term" value="P:DNA-templated transcription"/>
    <property type="evidence" value="ECO:0007669"/>
    <property type="project" value="InterPro"/>
</dbReference>
<evidence type="ECO:0000256" key="3">
    <source>
        <dbReference type="ARBA" id="ARBA00023015"/>
    </source>
</evidence>
<dbReference type="PANTHER" id="PTHR36206:SF12">
    <property type="entry name" value="ASPERCRYPTIN BIOSYNTHESIS CLUSTER-SPECIFIC TRANSCRIPTION REGULATOR ATNN-RELATED"/>
    <property type="match status" value="1"/>
</dbReference>
<dbReference type="InterPro" id="IPR036864">
    <property type="entry name" value="Zn2-C6_fun-type_DNA-bd_sf"/>
</dbReference>
<organism evidence="8 9">
    <name type="scientific">Fusarium gaditjirri</name>
    <dbReference type="NCBI Taxonomy" id="282569"/>
    <lineage>
        <taxon>Eukaryota</taxon>
        <taxon>Fungi</taxon>
        <taxon>Dikarya</taxon>
        <taxon>Ascomycota</taxon>
        <taxon>Pezizomycotina</taxon>
        <taxon>Sordariomycetes</taxon>
        <taxon>Hypocreomycetidae</taxon>
        <taxon>Hypocreales</taxon>
        <taxon>Nectriaceae</taxon>
        <taxon>Fusarium</taxon>
        <taxon>Fusarium nisikadoi species complex</taxon>
    </lineage>
</organism>
<evidence type="ECO:0000256" key="4">
    <source>
        <dbReference type="ARBA" id="ARBA00023125"/>
    </source>
</evidence>
<accession>A0A8H4TFG8</accession>
<dbReference type="Pfam" id="PF00172">
    <property type="entry name" value="Zn_clus"/>
    <property type="match status" value="1"/>
</dbReference>
<evidence type="ECO:0000256" key="2">
    <source>
        <dbReference type="ARBA" id="ARBA00022833"/>
    </source>
</evidence>
<dbReference type="PROSITE" id="PS00463">
    <property type="entry name" value="ZN2_CY6_FUNGAL_1"/>
    <property type="match status" value="1"/>
</dbReference>
<evidence type="ECO:0000313" key="8">
    <source>
        <dbReference type="EMBL" id="KAF4956904.1"/>
    </source>
</evidence>
<feature type="domain" description="Zn(2)-C6 fungal-type" evidence="7">
    <location>
        <begin position="572"/>
        <end position="601"/>
    </location>
</feature>
<keyword evidence="4" id="KW-0238">DNA-binding</keyword>
<dbReference type="SMART" id="SM00066">
    <property type="entry name" value="GAL4"/>
    <property type="match status" value="2"/>
</dbReference>
<feature type="domain" description="Zn(2)-C6 fungal-type" evidence="7">
    <location>
        <begin position="96"/>
        <end position="126"/>
    </location>
</feature>
<keyword evidence="9" id="KW-1185">Reference proteome</keyword>
<evidence type="ECO:0000313" key="9">
    <source>
        <dbReference type="Proteomes" id="UP000604273"/>
    </source>
</evidence>
<dbReference type="GO" id="GO:0003677">
    <property type="term" value="F:DNA binding"/>
    <property type="evidence" value="ECO:0007669"/>
    <property type="project" value="UniProtKB-KW"/>
</dbReference>
<dbReference type="Pfam" id="PF04082">
    <property type="entry name" value="Fungal_trans"/>
    <property type="match status" value="1"/>
</dbReference>
<keyword evidence="1" id="KW-0479">Metal-binding</keyword>
<evidence type="ECO:0000256" key="6">
    <source>
        <dbReference type="ARBA" id="ARBA00023242"/>
    </source>
</evidence>
<dbReference type="Gene3D" id="4.10.240.10">
    <property type="entry name" value="Zn(2)-C6 fungal-type DNA-binding domain"/>
    <property type="match status" value="2"/>
</dbReference>
<dbReference type="Proteomes" id="UP000604273">
    <property type="component" value="Unassembled WGS sequence"/>
</dbReference>
<keyword evidence="3" id="KW-0805">Transcription regulation</keyword>
<dbReference type="InterPro" id="IPR052360">
    <property type="entry name" value="Transcr_Regulatory_Proteins"/>
</dbReference>
<dbReference type="PROSITE" id="PS50048">
    <property type="entry name" value="ZN2_CY6_FUNGAL_2"/>
    <property type="match status" value="2"/>
</dbReference>
<keyword evidence="5" id="KW-0804">Transcription</keyword>
<dbReference type="GO" id="GO:0008270">
    <property type="term" value="F:zinc ion binding"/>
    <property type="evidence" value="ECO:0007669"/>
    <property type="project" value="InterPro"/>
</dbReference>
<evidence type="ECO:0000259" key="7">
    <source>
        <dbReference type="PROSITE" id="PS50048"/>
    </source>
</evidence>
<dbReference type="InterPro" id="IPR007219">
    <property type="entry name" value="XnlR_reg_dom"/>
</dbReference>
<dbReference type="SUPFAM" id="SSF57701">
    <property type="entry name" value="Zn2/Cys6 DNA-binding domain"/>
    <property type="match status" value="1"/>
</dbReference>
<dbReference type="AlphaFoldDB" id="A0A8H4TFG8"/>